<dbReference type="EMBL" id="WKJK01000001">
    <property type="protein sequence ID" value="MRW88734.1"/>
    <property type="molecule type" value="Genomic_DNA"/>
</dbReference>
<accession>A0A6I2KWF1</accession>
<protein>
    <recommendedName>
        <fullName evidence="4">Entry exclusion lipoprotein TrbK</fullName>
    </recommendedName>
</protein>
<sequence length="65" mass="7157">MQTKINWILMSCAAAALVFTGYKEMTRKPQSHVVDEAGCAPDAIKSIDNITERAIQSSQCAQRTK</sequence>
<evidence type="ECO:0000256" key="1">
    <source>
        <dbReference type="SAM" id="Phobius"/>
    </source>
</evidence>
<evidence type="ECO:0000313" key="2">
    <source>
        <dbReference type="EMBL" id="MRW88734.1"/>
    </source>
</evidence>
<dbReference type="RefSeq" id="WP_154372553.1">
    <property type="nucleotide sequence ID" value="NZ_WKJK01000001.1"/>
</dbReference>
<keyword evidence="1" id="KW-1133">Transmembrane helix</keyword>
<dbReference type="AlphaFoldDB" id="A0A6I2KWF1"/>
<dbReference type="Proteomes" id="UP000433309">
    <property type="component" value="Unassembled WGS sequence"/>
</dbReference>
<evidence type="ECO:0008006" key="4">
    <source>
        <dbReference type="Google" id="ProtNLM"/>
    </source>
</evidence>
<feature type="transmembrane region" description="Helical" evidence="1">
    <location>
        <begin position="6"/>
        <end position="22"/>
    </location>
</feature>
<proteinExistence type="predicted"/>
<keyword evidence="3" id="KW-1185">Reference proteome</keyword>
<reference evidence="2 3" key="1">
    <citation type="submission" date="2019-11" db="EMBL/GenBank/DDBJ databases">
        <title>Novel species isolated from a subtropical stream in China.</title>
        <authorList>
            <person name="Lu H."/>
        </authorList>
    </citation>
    <scope>NUCLEOTIDE SEQUENCE [LARGE SCALE GENOMIC DNA]</scope>
    <source>
        <strain evidence="2 3">FT80W</strain>
    </source>
</reference>
<keyword evidence="1" id="KW-0812">Transmembrane</keyword>
<keyword evidence="1" id="KW-0472">Membrane</keyword>
<name>A0A6I2KWF1_9BURK</name>
<comment type="caution">
    <text evidence="2">The sequence shown here is derived from an EMBL/GenBank/DDBJ whole genome shotgun (WGS) entry which is preliminary data.</text>
</comment>
<gene>
    <name evidence="2" type="ORF">GJ699_01900</name>
</gene>
<evidence type="ECO:0000313" key="3">
    <source>
        <dbReference type="Proteomes" id="UP000433309"/>
    </source>
</evidence>
<organism evidence="2 3">
    <name type="scientific">Duganella guangzhouensis</name>
    <dbReference type="NCBI Taxonomy" id="2666084"/>
    <lineage>
        <taxon>Bacteria</taxon>
        <taxon>Pseudomonadati</taxon>
        <taxon>Pseudomonadota</taxon>
        <taxon>Betaproteobacteria</taxon>
        <taxon>Burkholderiales</taxon>
        <taxon>Oxalobacteraceae</taxon>
        <taxon>Telluria group</taxon>
        <taxon>Duganella</taxon>
    </lineage>
</organism>